<dbReference type="Proteomes" id="UP000435036">
    <property type="component" value="Unassembled WGS sequence"/>
</dbReference>
<dbReference type="SMART" id="SM00304">
    <property type="entry name" value="HAMP"/>
    <property type="match status" value="1"/>
</dbReference>
<proteinExistence type="predicted"/>
<dbReference type="SMART" id="SM00387">
    <property type="entry name" value="HATPase_c"/>
    <property type="match status" value="1"/>
</dbReference>
<dbReference type="Gene3D" id="3.30.450.20">
    <property type="entry name" value="PAS domain"/>
    <property type="match status" value="1"/>
</dbReference>
<evidence type="ECO:0000256" key="5">
    <source>
        <dbReference type="ARBA" id="ARBA00022679"/>
    </source>
</evidence>
<dbReference type="SUPFAM" id="SSF47384">
    <property type="entry name" value="Homodimeric domain of signal transducing histidine kinase"/>
    <property type="match status" value="1"/>
</dbReference>
<keyword evidence="7" id="KW-0547">Nucleotide-binding</keyword>
<protein>
    <recommendedName>
        <fullName evidence="3">histidine kinase</fullName>
        <ecNumber evidence="3">2.7.13.3</ecNumber>
    </recommendedName>
</protein>
<evidence type="ECO:0000256" key="2">
    <source>
        <dbReference type="ARBA" id="ARBA00004141"/>
    </source>
</evidence>
<dbReference type="PROSITE" id="PS50109">
    <property type="entry name" value="HIS_KIN"/>
    <property type="match status" value="1"/>
</dbReference>
<dbReference type="InterPro" id="IPR036097">
    <property type="entry name" value="HisK_dim/P_sf"/>
</dbReference>
<dbReference type="PANTHER" id="PTHR42878">
    <property type="entry name" value="TWO-COMPONENT HISTIDINE KINASE"/>
    <property type="match status" value="1"/>
</dbReference>
<dbReference type="InterPro" id="IPR036890">
    <property type="entry name" value="HATPase_C_sf"/>
</dbReference>
<evidence type="ECO:0000259" key="16">
    <source>
        <dbReference type="PROSITE" id="PS50885"/>
    </source>
</evidence>
<gene>
    <name evidence="17" type="ORF">GQF63_03125</name>
</gene>
<dbReference type="RefSeq" id="WP_160367656.1">
    <property type="nucleotide sequence ID" value="NZ_WSQA01000002.1"/>
</dbReference>
<dbReference type="GO" id="GO:0030295">
    <property type="term" value="F:protein kinase activator activity"/>
    <property type="evidence" value="ECO:0007669"/>
    <property type="project" value="TreeGrafter"/>
</dbReference>
<dbReference type="Gene3D" id="6.10.340.10">
    <property type="match status" value="1"/>
</dbReference>
<dbReference type="FunFam" id="3.30.565.10:FF:000006">
    <property type="entry name" value="Sensor histidine kinase WalK"/>
    <property type="match status" value="1"/>
</dbReference>
<dbReference type="Pfam" id="PF00989">
    <property type="entry name" value="PAS"/>
    <property type="match status" value="1"/>
</dbReference>
<dbReference type="SUPFAM" id="SSF55874">
    <property type="entry name" value="ATPase domain of HSP90 chaperone/DNA topoisomerase II/histidine kinase"/>
    <property type="match status" value="1"/>
</dbReference>
<dbReference type="InterPro" id="IPR000014">
    <property type="entry name" value="PAS"/>
</dbReference>
<reference evidence="17 18" key="1">
    <citation type="submission" date="2019-12" db="EMBL/GenBank/DDBJ databases">
        <authorList>
            <person name="Dong K."/>
        </authorList>
    </citation>
    <scope>NUCLEOTIDE SEQUENCE [LARGE SCALE GENOMIC DNA]</scope>
    <source>
        <strain evidence="17 18">JCM 31225</strain>
    </source>
</reference>
<dbReference type="InterPro" id="IPR050351">
    <property type="entry name" value="BphY/WalK/GraS-like"/>
</dbReference>
<keyword evidence="10 13" id="KW-1133">Transmembrane helix</keyword>
<evidence type="ECO:0000259" key="14">
    <source>
        <dbReference type="PROSITE" id="PS50109"/>
    </source>
</evidence>
<dbReference type="PROSITE" id="PS50112">
    <property type="entry name" value="PAS"/>
    <property type="match status" value="1"/>
</dbReference>
<dbReference type="InterPro" id="IPR003594">
    <property type="entry name" value="HATPase_dom"/>
</dbReference>
<dbReference type="Gene3D" id="3.30.565.10">
    <property type="entry name" value="Histidine kinase-like ATPase, C-terminal domain"/>
    <property type="match status" value="1"/>
</dbReference>
<dbReference type="GO" id="GO:0007234">
    <property type="term" value="P:osmosensory signaling via phosphorelay pathway"/>
    <property type="evidence" value="ECO:0007669"/>
    <property type="project" value="TreeGrafter"/>
</dbReference>
<dbReference type="EMBL" id="WSQA01000002">
    <property type="protein sequence ID" value="MVZ61007.1"/>
    <property type="molecule type" value="Genomic_DNA"/>
</dbReference>
<dbReference type="SMART" id="SM00091">
    <property type="entry name" value="PAS"/>
    <property type="match status" value="1"/>
</dbReference>
<evidence type="ECO:0000256" key="4">
    <source>
        <dbReference type="ARBA" id="ARBA00022553"/>
    </source>
</evidence>
<evidence type="ECO:0000256" key="13">
    <source>
        <dbReference type="SAM" id="Phobius"/>
    </source>
</evidence>
<dbReference type="CDD" id="cd00082">
    <property type="entry name" value="HisKA"/>
    <property type="match status" value="1"/>
</dbReference>
<keyword evidence="4" id="KW-0597">Phosphoprotein</keyword>
<dbReference type="PRINTS" id="PR00344">
    <property type="entry name" value="BCTRLSENSOR"/>
</dbReference>
<feature type="domain" description="Histidine kinase" evidence="14">
    <location>
        <begin position="365"/>
        <end position="581"/>
    </location>
</feature>
<dbReference type="GO" id="GO:0006355">
    <property type="term" value="P:regulation of DNA-templated transcription"/>
    <property type="evidence" value="ECO:0007669"/>
    <property type="project" value="InterPro"/>
</dbReference>
<dbReference type="Pfam" id="PF00672">
    <property type="entry name" value="HAMP"/>
    <property type="match status" value="1"/>
</dbReference>
<comment type="caution">
    <text evidence="17">The sequence shown here is derived from an EMBL/GenBank/DDBJ whole genome shotgun (WGS) entry which is preliminary data.</text>
</comment>
<dbReference type="GO" id="GO:0005524">
    <property type="term" value="F:ATP binding"/>
    <property type="evidence" value="ECO:0007669"/>
    <property type="project" value="UniProtKB-KW"/>
</dbReference>
<evidence type="ECO:0000313" key="18">
    <source>
        <dbReference type="Proteomes" id="UP000435036"/>
    </source>
</evidence>
<dbReference type="Pfam" id="PF00512">
    <property type="entry name" value="HisKA"/>
    <property type="match status" value="1"/>
</dbReference>
<dbReference type="Pfam" id="PF02518">
    <property type="entry name" value="HATPase_c"/>
    <property type="match status" value="1"/>
</dbReference>
<sequence>MRIKTKLNIGIGLLFIMILLLAIFSTWYVSALKKDAENVLAANYLSVEYARNMIGAADQLSAGHPESVDKLHQNLKLQKQNVTELSEKEITEKLEQKLGYLLENPQDVQTAKEFREELVNLMNVNMAAIVKKNDHAQVLAREAFLLISVLGALSFLIAFVLFVNLPSNIADPIKKLTNSIKEIAKQNYNQRLYFTGDSEFVDLASSFNTMAERLQEYANSKLDRILQEKKRVEALVNSMHDPVIGLNDKMEILFINDEALQLTGLNRDDIKQKSLKELAAGNDLVQRILSKQDPQQEQQEQGAFAENTLSIFADNKESFFEKQVYPIDIVPTGEESLQHVGEVIILKNITTFKELDVAKTNFIATVSHELKTPIASIQMGLELLNHPKTGELSENQKKLMDGIKDDSERLLRITSELLNVSQVETGNIKLFAQWSNPMPVITYALQATQLQAKQKDIELVTELDEDLPKVFIDEEKTAWVLTNFITNAIRYSPEHSQIIVRLKRNLDKLVFSVQDHGKGIDSSYKNRVFDRYFQIPGSLRTGTGLGLSISKDFIENQGGSIYVDSTLGVGSTFSFAIPIHKVGA</sequence>
<evidence type="ECO:0000256" key="12">
    <source>
        <dbReference type="ARBA" id="ARBA00023136"/>
    </source>
</evidence>
<comment type="subcellular location">
    <subcellularLocation>
        <location evidence="2">Membrane</location>
        <topology evidence="2">Multi-pass membrane protein</topology>
    </subcellularLocation>
</comment>
<evidence type="ECO:0000313" key="17">
    <source>
        <dbReference type="EMBL" id="MVZ61007.1"/>
    </source>
</evidence>
<evidence type="ECO:0000256" key="1">
    <source>
        <dbReference type="ARBA" id="ARBA00000085"/>
    </source>
</evidence>
<organism evidence="17 18">
    <name type="scientific">Sphingobacterium humi</name>
    <dbReference type="NCBI Taxonomy" id="1796905"/>
    <lineage>
        <taxon>Bacteria</taxon>
        <taxon>Pseudomonadati</taxon>
        <taxon>Bacteroidota</taxon>
        <taxon>Sphingobacteriia</taxon>
        <taxon>Sphingobacteriales</taxon>
        <taxon>Sphingobacteriaceae</taxon>
        <taxon>Sphingobacterium</taxon>
    </lineage>
</organism>
<dbReference type="PROSITE" id="PS50885">
    <property type="entry name" value="HAMP"/>
    <property type="match status" value="1"/>
</dbReference>
<feature type="domain" description="PAS" evidence="15">
    <location>
        <begin position="228"/>
        <end position="275"/>
    </location>
</feature>
<dbReference type="GO" id="GO:0000155">
    <property type="term" value="F:phosphorelay sensor kinase activity"/>
    <property type="evidence" value="ECO:0007669"/>
    <property type="project" value="InterPro"/>
</dbReference>
<keyword evidence="11" id="KW-0902">Two-component regulatory system</keyword>
<dbReference type="InterPro" id="IPR005467">
    <property type="entry name" value="His_kinase_dom"/>
</dbReference>
<evidence type="ECO:0000256" key="3">
    <source>
        <dbReference type="ARBA" id="ARBA00012438"/>
    </source>
</evidence>
<evidence type="ECO:0000256" key="8">
    <source>
        <dbReference type="ARBA" id="ARBA00022777"/>
    </source>
</evidence>
<feature type="transmembrane region" description="Helical" evidence="13">
    <location>
        <begin position="143"/>
        <end position="165"/>
    </location>
</feature>
<dbReference type="CDD" id="cd06225">
    <property type="entry name" value="HAMP"/>
    <property type="match status" value="1"/>
</dbReference>
<keyword evidence="5" id="KW-0808">Transferase</keyword>
<dbReference type="Gene3D" id="1.10.287.130">
    <property type="match status" value="1"/>
</dbReference>
<keyword evidence="18" id="KW-1185">Reference proteome</keyword>
<dbReference type="SMART" id="SM00388">
    <property type="entry name" value="HisKA"/>
    <property type="match status" value="1"/>
</dbReference>
<dbReference type="OrthoDB" id="9813151at2"/>
<dbReference type="InterPro" id="IPR004358">
    <property type="entry name" value="Sig_transdc_His_kin-like_C"/>
</dbReference>
<dbReference type="AlphaFoldDB" id="A0A6N8KV64"/>
<dbReference type="PANTHER" id="PTHR42878:SF7">
    <property type="entry name" value="SENSOR HISTIDINE KINASE GLRK"/>
    <property type="match status" value="1"/>
</dbReference>
<evidence type="ECO:0000256" key="10">
    <source>
        <dbReference type="ARBA" id="ARBA00022989"/>
    </source>
</evidence>
<evidence type="ECO:0000256" key="7">
    <source>
        <dbReference type="ARBA" id="ARBA00022741"/>
    </source>
</evidence>
<dbReference type="EC" id="2.7.13.3" evidence="3"/>
<feature type="domain" description="HAMP" evidence="16">
    <location>
        <begin position="167"/>
        <end position="219"/>
    </location>
</feature>
<dbReference type="GO" id="GO:0000156">
    <property type="term" value="F:phosphorelay response regulator activity"/>
    <property type="evidence" value="ECO:0007669"/>
    <property type="project" value="TreeGrafter"/>
</dbReference>
<evidence type="ECO:0000256" key="6">
    <source>
        <dbReference type="ARBA" id="ARBA00022692"/>
    </source>
</evidence>
<keyword evidence="9" id="KW-0067">ATP-binding</keyword>
<evidence type="ECO:0000256" key="9">
    <source>
        <dbReference type="ARBA" id="ARBA00022840"/>
    </source>
</evidence>
<dbReference type="GO" id="GO:0016020">
    <property type="term" value="C:membrane"/>
    <property type="evidence" value="ECO:0007669"/>
    <property type="project" value="UniProtKB-SubCell"/>
</dbReference>
<accession>A0A6N8KV64</accession>
<dbReference type="InterPro" id="IPR003661">
    <property type="entry name" value="HisK_dim/P_dom"/>
</dbReference>
<feature type="transmembrane region" description="Helical" evidence="13">
    <location>
        <begin position="7"/>
        <end position="29"/>
    </location>
</feature>
<comment type="catalytic activity">
    <reaction evidence="1">
        <text>ATP + protein L-histidine = ADP + protein N-phospho-L-histidine.</text>
        <dbReference type="EC" id="2.7.13.3"/>
    </reaction>
</comment>
<dbReference type="InterPro" id="IPR003660">
    <property type="entry name" value="HAMP_dom"/>
</dbReference>
<dbReference type="InterPro" id="IPR013767">
    <property type="entry name" value="PAS_fold"/>
</dbReference>
<name>A0A6N8KV64_9SPHI</name>
<dbReference type="InterPro" id="IPR035965">
    <property type="entry name" value="PAS-like_dom_sf"/>
</dbReference>
<evidence type="ECO:0000256" key="11">
    <source>
        <dbReference type="ARBA" id="ARBA00023012"/>
    </source>
</evidence>
<keyword evidence="12 13" id="KW-0472">Membrane</keyword>
<evidence type="ECO:0000259" key="15">
    <source>
        <dbReference type="PROSITE" id="PS50112"/>
    </source>
</evidence>
<dbReference type="SUPFAM" id="SSF158472">
    <property type="entry name" value="HAMP domain-like"/>
    <property type="match status" value="1"/>
</dbReference>
<keyword evidence="6 13" id="KW-0812">Transmembrane</keyword>
<dbReference type="CDD" id="cd00130">
    <property type="entry name" value="PAS"/>
    <property type="match status" value="1"/>
</dbReference>
<dbReference type="SUPFAM" id="SSF55785">
    <property type="entry name" value="PYP-like sensor domain (PAS domain)"/>
    <property type="match status" value="1"/>
</dbReference>
<keyword evidence="8" id="KW-0418">Kinase</keyword>